<feature type="region of interest" description="Disordered" evidence="7">
    <location>
        <begin position="42"/>
        <end position="64"/>
    </location>
</feature>
<evidence type="ECO:0000313" key="9">
    <source>
        <dbReference type="Proteomes" id="UP000007305"/>
    </source>
</evidence>
<protein>
    <recommendedName>
        <fullName evidence="6">GDT1 family protein</fullName>
    </recommendedName>
</protein>
<reference evidence="8" key="2">
    <citation type="submission" date="2019-07" db="EMBL/GenBank/DDBJ databases">
        <authorList>
            <person name="Seetharam A."/>
            <person name="Woodhouse M."/>
            <person name="Cannon E."/>
        </authorList>
    </citation>
    <scope>NUCLEOTIDE SEQUENCE [LARGE SCALE GENOMIC DNA]</scope>
    <source>
        <strain evidence="8">cv. B73</strain>
    </source>
</reference>
<keyword evidence="4" id="KW-1133">Transmembrane helix</keyword>
<keyword evidence="3" id="KW-0812">Transmembrane</keyword>
<evidence type="ECO:0000256" key="4">
    <source>
        <dbReference type="ARBA" id="ARBA00022989"/>
    </source>
</evidence>
<evidence type="ECO:0000256" key="6">
    <source>
        <dbReference type="RuleBase" id="RU365102"/>
    </source>
</evidence>
<dbReference type="Proteomes" id="UP000007305">
    <property type="component" value="Chromosome 8"/>
</dbReference>
<evidence type="ECO:0000313" key="8">
    <source>
        <dbReference type="EnsemblPlants" id="Zm00001eb343470_P002"/>
    </source>
</evidence>
<proteinExistence type="inferred from homology"/>
<sequence>MWPNLQSRLRARFPSLAKHQPPSFSTLSWKTIIHGLRRNHASPDVHQGLHHDPAPSPTPPASLHRRWKGAISAIRRPLPPQMPPWMAGAADFASIPLGPLRAQPAACPRMADPPPPPPTSMRQHPILARSAMPSLGPLRARANHRSPARSTDPHPPQILPANQIPMPAAPRLGCSTSIPRPARLESRSPAALLQNGIVSARGHLSSLSLPLLHLGVLVKQRRWLCLLLVFLRGCVQGFSKSLAMTVLFEIRDKTFFAVAILAMRHPRKLVLAGCLTALRRLFNYTKSHDSSIDLSRLGCTKSELS</sequence>
<evidence type="ECO:0000256" key="5">
    <source>
        <dbReference type="ARBA" id="ARBA00023136"/>
    </source>
</evidence>
<evidence type="ECO:0000256" key="2">
    <source>
        <dbReference type="ARBA" id="ARBA00009190"/>
    </source>
</evidence>
<evidence type="ECO:0000256" key="1">
    <source>
        <dbReference type="ARBA" id="ARBA00004141"/>
    </source>
</evidence>
<evidence type="ECO:0000256" key="3">
    <source>
        <dbReference type="ARBA" id="ARBA00022692"/>
    </source>
</evidence>
<dbReference type="Gramene" id="Zm00001eb343470_T002">
    <property type="protein sequence ID" value="Zm00001eb343470_P002"/>
    <property type="gene ID" value="Zm00001eb343470"/>
</dbReference>
<dbReference type="GO" id="GO:0046873">
    <property type="term" value="F:metal ion transmembrane transporter activity"/>
    <property type="evidence" value="ECO:0007669"/>
    <property type="project" value="InterPro"/>
</dbReference>
<name>A0A804QN93_MAIZE</name>
<reference evidence="9" key="1">
    <citation type="journal article" date="2009" name="Science">
        <title>The B73 maize genome: complexity, diversity, and dynamics.</title>
        <authorList>
            <person name="Schnable P.S."/>
            <person name="Ware D."/>
            <person name="Fulton R.S."/>
            <person name="Stein J.C."/>
            <person name="Wei F."/>
            <person name="Pasternak S."/>
            <person name="Liang C."/>
            <person name="Zhang J."/>
            <person name="Fulton L."/>
            <person name="Graves T.A."/>
            <person name="Minx P."/>
            <person name="Reily A.D."/>
            <person name="Courtney L."/>
            <person name="Kruchowski S.S."/>
            <person name="Tomlinson C."/>
            <person name="Strong C."/>
            <person name="Delehaunty K."/>
            <person name="Fronick C."/>
            <person name="Courtney B."/>
            <person name="Rock S.M."/>
            <person name="Belter E."/>
            <person name="Du F."/>
            <person name="Kim K."/>
            <person name="Abbott R.M."/>
            <person name="Cotton M."/>
            <person name="Levy A."/>
            <person name="Marchetto P."/>
            <person name="Ochoa K."/>
            <person name="Jackson S.M."/>
            <person name="Gillam B."/>
            <person name="Chen W."/>
            <person name="Yan L."/>
            <person name="Higginbotham J."/>
            <person name="Cardenas M."/>
            <person name="Waligorski J."/>
            <person name="Applebaum E."/>
            <person name="Phelps L."/>
            <person name="Falcone J."/>
            <person name="Kanchi K."/>
            <person name="Thane T."/>
            <person name="Scimone A."/>
            <person name="Thane N."/>
            <person name="Henke J."/>
            <person name="Wang T."/>
            <person name="Ruppert J."/>
            <person name="Shah N."/>
            <person name="Rotter K."/>
            <person name="Hodges J."/>
            <person name="Ingenthron E."/>
            <person name="Cordes M."/>
            <person name="Kohlberg S."/>
            <person name="Sgro J."/>
            <person name="Delgado B."/>
            <person name="Mead K."/>
            <person name="Chinwalla A."/>
            <person name="Leonard S."/>
            <person name="Crouse K."/>
            <person name="Collura K."/>
            <person name="Kudrna D."/>
            <person name="Currie J."/>
            <person name="He R."/>
            <person name="Angelova A."/>
            <person name="Rajasekar S."/>
            <person name="Mueller T."/>
            <person name="Lomeli R."/>
            <person name="Scara G."/>
            <person name="Ko A."/>
            <person name="Delaney K."/>
            <person name="Wissotski M."/>
            <person name="Lopez G."/>
            <person name="Campos D."/>
            <person name="Braidotti M."/>
            <person name="Ashley E."/>
            <person name="Golser W."/>
            <person name="Kim H."/>
            <person name="Lee S."/>
            <person name="Lin J."/>
            <person name="Dujmic Z."/>
            <person name="Kim W."/>
            <person name="Talag J."/>
            <person name="Zuccolo A."/>
            <person name="Fan C."/>
            <person name="Sebastian A."/>
            <person name="Kramer M."/>
            <person name="Spiegel L."/>
            <person name="Nascimento L."/>
            <person name="Zutavern T."/>
            <person name="Miller B."/>
            <person name="Ambroise C."/>
            <person name="Muller S."/>
            <person name="Spooner W."/>
            <person name="Narechania A."/>
            <person name="Ren L."/>
            <person name="Wei S."/>
            <person name="Kumari S."/>
            <person name="Faga B."/>
            <person name="Levy M.J."/>
            <person name="McMahan L."/>
            <person name="Van Buren P."/>
            <person name="Vaughn M.W."/>
            <person name="Ying K."/>
            <person name="Yeh C.-T."/>
            <person name="Emrich S.J."/>
            <person name="Jia Y."/>
            <person name="Kalyanaraman A."/>
            <person name="Hsia A.-P."/>
            <person name="Barbazuk W.B."/>
            <person name="Baucom R.S."/>
            <person name="Brutnell T.P."/>
            <person name="Carpita N.C."/>
            <person name="Chaparro C."/>
            <person name="Chia J.-M."/>
            <person name="Deragon J.-M."/>
            <person name="Estill J.C."/>
            <person name="Fu Y."/>
            <person name="Jeddeloh J.A."/>
            <person name="Han Y."/>
            <person name="Lee H."/>
            <person name="Li P."/>
            <person name="Lisch D.R."/>
            <person name="Liu S."/>
            <person name="Liu Z."/>
            <person name="Nagel D.H."/>
            <person name="McCann M.C."/>
            <person name="SanMiguel P."/>
            <person name="Myers A.M."/>
            <person name="Nettleton D."/>
            <person name="Nguyen J."/>
            <person name="Penning B.W."/>
            <person name="Ponnala L."/>
            <person name="Schneider K.L."/>
            <person name="Schwartz D.C."/>
            <person name="Sharma A."/>
            <person name="Soderlund C."/>
            <person name="Springer N.M."/>
            <person name="Sun Q."/>
            <person name="Wang H."/>
            <person name="Waterman M."/>
            <person name="Westerman R."/>
            <person name="Wolfgruber T.K."/>
            <person name="Yang L."/>
            <person name="Yu Y."/>
            <person name="Zhang L."/>
            <person name="Zhou S."/>
            <person name="Zhu Q."/>
            <person name="Bennetzen J.L."/>
            <person name="Dawe R.K."/>
            <person name="Jiang J."/>
            <person name="Jiang N."/>
            <person name="Presting G.G."/>
            <person name="Wessler S.R."/>
            <person name="Aluru S."/>
            <person name="Martienssen R.A."/>
            <person name="Clifton S.W."/>
            <person name="McCombie W.R."/>
            <person name="Wing R.A."/>
            <person name="Wilson R.K."/>
        </authorList>
    </citation>
    <scope>NUCLEOTIDE SEQUENCE [LARGE SCALE GENOMIC DNA]</scope>
    <source>
        <strain evidence="9">cv. B73</strain>
    </source>
</reference>
<dbReference type="Pfam" id="PF01169">
    <property type="entry name" value="GDT1"/>
    <property type="match status" value="1"/>
</dbReference>
<comment type="subcellular location">
    <subcellularLocation>
        <location evidence="1 6">Membrane</location>
        <topology evidence="1 6">Multi-pass membrane protein</topology>
    </subcellularLocation>
</comment>
<dbReference type="GO" id="GO:0016020">
    <property type="term" value="C:membrane"/>
    <property type="evidence" value="ECO:0007669"/>
    <property type="project" value="UniProtKB-SubCell"/>
</dbReference>
<evidence type="ECO:0000256" key="7">
    <source>
        <dbReference type="SAM" id="MobiDB-lite"/>
    </source>
</evidence>
<dbReference type="PANTHER" id="PTHR12608">
    <property type="entry name" value="TRANSMEMBRANE PROTEIN HTP-1 RELATED"/>
    <property type="match status" value="1"/>
</dbReference>
<dbReference type="InterPro" id="IPR001727">
    <property type="entry name" value="GDT1-like"/>
</dbReference>
<comment type="similarity">
    <text evidence="2 6">Belongs to the GDT1 family.</text>
</comment>
<reference evidence="8" key="3">
    <citation type="submission" date="2021-05" db="UniProtKB">
        <authorList>
            <consortium name="EnsemblPlants"/>
        </authorList>
    </citation>
    <scope>IDENTIFICATION</scope>
    <source>
        <strain evidence="8">cv. B73</strain>
    </source>
</reference>
<dbReference type="InParanoid" id="A0A804QN93"/>
<dbReference type="AlphaFoldDB" id="A0A804QN93"/>
<dbReference type="EnsemblPlants" id="Zm00001eb343470_T002">
    <property type="protein sequence ID" value="Zm00001eb343470_P002"/>
    <property type="gene ID" value="Zm00001eb343470"/>
</dbReference>
<keyword evidence="5" id="KW-0472">Membrane</keyword>
<dbReference type="PANTHER" id="PTHR12608:SF1">
    <property type="entry name" value="TRANSMEMBRANE PROTEIN 165"/>
    <property type="match status" value="1"/>
</dbReference>
<feature type="compositionally biased region" description="Basic and acidic residues" evidence="7">
    <location>
        <begin position="42"/>
        <end position="53"/>
    </location>
</feature>
<organism evidence="8 9">
    <name type="scientific">Zea mays</name>
    <name type="common">Maize</name>
    <dbReference type="NCBI Taxonomy" id="4577"/>
    <lineage>
        <taxon>Eukaryota</taxon>
        <taxon>Viridiplantae</taxon>
        <taxon>Streptophyta</taxon>
        <taxon>Embryophyta</taxon>
        <taxon>Tracheophyta</taxon>
        <taxon>Spermatophyta</taxon>
        <taxon>Magnoliopsida</taxon>
        <taxon>Liliopsida</taxon>
        <taxon>Poales</taxon>
        <taxon>Poaceae</taxon>
        <taxon>PACMAD clade</taxon>
        <taxon>Panicoideae</taxon>
        <taxon>Andropogonodae</taxon>
        <taxon>Andropogoneae</taxon>
        <taxon>Tripsacinae</taxon>
        <taxon>Zea</taxon>
    </lineage>
</organism>
<keyword evidence="9" id="KW-1185">Reference proteome</keyword>
<accession>A0A804QN93</accession>
<feature type="region of interest" description="Disordered" evidence="7">
    <location>
        <begin position="140"/>
        <end position="163"/>
    </location>
</feature>